<evidence type="ECO:0000313" key="10">
    <source>
        <dbReference type="EMBL" id="MCG4610415.1"/>
    </source>
</evidence>
<keyword evidence="3" id="KW-0540">Nuclease</keyword>
<protein>
    <recommendedName>
        <fullName evidence="2">CRISPR system Cms endoribonuclease Csm3</fullName>
    </recommendedName>
    <alternativeName>
        <fullName evidence="8">CRISPR type III A-associated RAMP protein Csm3</fullName>
    </alternativeName>
</protein>
<dbReference type="PANTHER" id="PTHR35579">
    <property type="entry name" value="CRISPR SYSTEM CMS ENDORIBONUCLEASE CSM3"/>
    <property type="match status" value="1"/>
</dbReference>
<keyword evidence="4" id="KW-0255">Endonuclease</keyword>
<dbReference type="EMBL" id="JAKNHQ010000005">
    <property type="protein sequence ID" value="MCG4610415.1"/>
    <property type="molecule type" value="Genomic_DNA"/>
</dbReference>
<name>A0ABS9MHX3_9FIRM</name>
<gene>
    <name evidence="10" type="primary">csm3</name>
    <name evidence="10" type="ORF">L0P57_05655</name>
</gene>
<comment type="caution">
    <text evidence="10">The sequence shown here is derived from an EMBL/GenBank/DDBJ whole genome shotgun (WGS) entry which is preliminary data.</text>
</comment>
<evidence type="ECO:0000256" key="1">
    <source>
        <dbReference type="ARBA" id="ARBA00006342"/>
    </source>
</evidence>
<dbReference type="Proteomes" id="UP001298681">
    <property type="component" value="Unassembled WGS sequence"/>
</dbReference>
<dbReference type="NCBIfam" id="TIGR02582">
    <property type="entry name" value="cas7_TM1809"/>
    <property type="match status" value="1"/>
</dbReference>
<sequence length="226" mass="24698">MYQKLMIQGKIEVLTGLHIGASDVYAAIGAANSPVVRDPKTQYPIIPGSSLKGKIRTLLVRDAVEGYVLPEPKDDPPPIARLFGKPASSAETKAVASRLQFMDCFLANADELMDTGFTEVKTENSINRLTSIANPRPLERVIRGAKFSFAVIYNVENPAEVEEDFQTLAKGMRLLQLDYLGGHGSRGSGRIRFEDLKVIQAAGETEKIETLQKTLEGVKDANVLPL</sequence>
<accession>A0ABS9MHX3</accession>
<feature type="domain" description="CRISPR type III-associated protein" evidence="9">
    <location>
        <begin position="10"/>
        <end position="192"/>
    </location>
</feature>
<dbReference type="InterPro" id="IPR013412">
    <property type="entry name" value="CRISPR-assoc_RAMP_Csm3"/>
</dbReference>
<organism evidence="10 11">
    <name type="scientific">Anaeromassilibacillus senegalensis</name>
    <dbReference type="NCBI Taxonomy" id="1673717"/>
    <lineage>
        <taxon>Bacteria</taxon>
        <taxon>Bacillati</taxon>
        <taxon>Bacillota</taxon>
        <taxon>Clostridia</taxon>
        <taxon>Eubacteriales</taxon>
        <taxon>Acutalibacteraceae</taxon>
        <taxon>Anaeromassilibacillus</taxon>
    </lineage>
</organism>
<evidence type="ECO:0000256" key="6">
    <source>
        <dbReference type="ARBA" id="ARBA00022884"/>
    </source>
</evidence>
<keyword evidence="11" id="KW-1185">Reference proteome</keyword>
<proteinExistence type="inferred from homology"/>
<evidence type="ECO:0000313" key="11">
    <source>
        <dbReference type="Proteomes" id="UP001298681"/>
    </source>
</evidence>
<evidence type="ECO:0000256" key="3">
    <source>
        <dbReference type="ARBA" id="ARBA00022722"/>
    </source>
</evidence>
<reference evidence="10 11" key="1">
    <citation type="submission" date="2022-01" db="EMBL/GenBank/DDBJ databases">
        <title>Collection of gut derived symbiotic bacterial strains cultured from healthy donors.</title>
        <authorList>
            <person name="Lin H."/>
            <person name="Kohout C."/>
            <person name="Waligurski E."/>
            <person name="Pamer E.G."/>
        </authorList>
    </citation>
    <scope>NUCLEOTIDE SEQUENCE [LARGE SCALE GENOMIC DNA]</scope>
    <source>
        <strain evidence="10 11">DFI.7.58</strain>
    </source>
</reference>
<dbReference type="Pfam" id="PF03787">
    <property type="entry name" value="RAMPs"/>
    <property type="match status" value="1"/>
</dbReference>
<dbReference type="InterPro" id="IPR005537">
    <property type="entry name" value="RAMP_III_fam"/>
</dbReference>
<evidence type="ECO:0000256" key="8">
    <source>
        <dbReference type="ARBA" id="ARBA00033183"/>
    </source>
</evidence>
<evidence type="ECO:0000256" key="4">
    <source>
        <dbReference type="ARBA" id="ARBA00022759"/>
    </source>
</evidence>
<evidence type="ECO:0000256" key="5">
    <source>
        <dbReference type="ARBA" id="ARBA00022801"/>
    </source>
</evidence>
<evidence type="ECO:0000256" key="2">
    <source>
        <dbReference type="ARBA" id="ARBA00022150"/>
    </source>
</evidence>
<dbReference type="PANTHER" id="PTHR35579:SF3">
    <property type="entry name" value="CRISPR SYSTEM CMS ENDORIBONUCLEASE CSM3"/>
    <property type="match status" value="1"/>
</dbReference>
<dbReference type="RefSeq" id="WP_237966627.1">
    <property type="nucleotide sequence ID" value="NZ_JAKNHQ010000005.1"/>
</dbReference>
<keyword evidence="5" id="KW-0378">Hydrolase</keyword>
<evidence type="ECO:0000256" key="7">
    <source>
        <dbReference type="ARBA" id="ARBA00023118"/>
    </source>
</evidence>
<comment type="similarity">
    <text evidence="1">Belongs to the CRISPR-associated Csm3 family.</text>
</comment>
<keyword evidence="6" id="KW-0694">RNA-binding</keyword>
<keyword evidence="7" id="KW-0051">Antiviral defense</keyword>
<evidence type="ECO:0000259" key="9">
    <source>
        <dbReference type="Pfam" id="PF03787"/>
    </source>
</evidence>
<dbReference type="InterPro" id="IPR052216">
    <property type="entry name" value="CRISPR_Csm3_endoribonuclease"/>
</dbReference>